<dbReference type="EMBL" id="JAOZYT010000010">
    <property type="protein sequence ID" value="MCW0523227.1"/>
    <property type="molecule type" value="Genomic_DNA"/>
</dbReference>
<gene>
    <name evidence="1" type="ORF">OKE68_02705</name>
</gene>
<proteinExistence type="predicted"/>
<comment type="caution">
    <text evidence="1">The sequence shown here is derived from an EMBL/GenBank/DDBJ whole genome shotgun (WGS) entry which is preliminary data.</text>
</comment>
<evidence type="ECO:0000313" key="1">
    <source>
        <dbReference type="EMBL" id="MCW0523227.1"/>
    </source>
</evidence>
<sequence length="139" mass="15945">MNKLQENGKVVNKVATATEEKQKVKVSEANNLTKRELNSKKEELSKILSVQSAEQRIKNLDIIQKMAEKHKFLKLKRDSLNAFMVSRDGLKEKLFIMNDNGESFEISNGTIISELLDVCSKKLDDMLQESEMQILNFQI</sequence>
<protein>
    <submittedName>
        <fullName evidence="1">Uncharacterized protein</fullName>
    </submittedName>
</protein>
<dbReference type="AlphaFoldDB" id="A0AAP3ETH6"/>
<name>A0AAP3ETH6_RIEAN</name>
<dbReference type="RefSeq" id="WP_161398815.1">
    <property type="nucleotide sequence ID" value="NZ_CP081925.1"/>
</dbReference>
<reference evidence="1" key="1">
    <citation type="submission" date="2022-10" db="EMBL/GenBank/DDBJ databases">
        <title>Sifting through the core-genome to identify putative cross-protective antigens against Riemerella anatipestifer.</title>
        <authorList>
            <person name="Zheng X."/>
            <person name="Zhang W."/>
        </authorList>
    </citation>
    <scope>NUCLEOTIDE SEQUENCE</scope>
    <source>
        <strain evidence="1">ZWRA178</strain>
    </source>
</reference>
<evidence type="ECO:0000313" key="2">
    <source>
        <dbReference type="Proteomes" id="UP001207440"/>
    </source>
</evidence>
<accession>A0AAP3ETH6</accession>
<organism evidence="1 2">
    <name type="scientific">Riemerella anatipestifer</name>
    <name type="common">Moraxella anatipestifer</name>
    <dbReference type="NCBI Taxonomy" id="34085"/>
    <lineage>
        <taxon>Bacteria</taxon>
        <taxon>Pseudomonadati</taxon>
        <taxon>Bacteroidota</taxon>
        <taxon>Flavobacteriia</taxon>
        <taxon>Flavobacteriales</taxon>
        <taxon>Weeksellaceae</taxon>
        <taxon>Riemerella</taxon>
    </lineage>
</organism>
<dbReference type="Proteomes" id="UP001207440">
    <property type="component" value="Unassembled WGS sequence"/>
</dbReference>